<evidence type="ECO:0000259" key="1">
    <source>
        <dbReference type="Pfam" id="PF01850"/>
    </source>
</evidence>
<dbReference type="SUPFAM" id="SSF88723">
    <property type="entry name" value="PIN domain-like"/>
    <property type="match status" value="1"/>
</dbReference>
<organism evidence="2 3">
    <name type="scientific">Methylocaldum szegediense</name>
    <dbReference type="NCBI Taxonomy" id="73780"/>
    <lineage>
        <taxon>Bacteria</taxon>
        <taxon>Pseudomonadati</taxon>
        <taxon>Pseudomonadota</taxon>
        <taxon>Gammaproteobacteria</taxon>
        <taxon>Methylococcales</taxon>
        <taxon>Methylococcaceae</taxon>
        <taxon>Methylocaldum</taxon>
    </lineage>
</organism>
<dbReference type="InterPro" id="IPR052919">
    <property type="entry name" value="TA_system_RNase"/>
</dbReference>
<name>A0ABN8WYV3_9GAMM</name>
<dbReference type="InterPro" id="IPR002716">
    <property type="entry name" value="PIN_dom"/>
</dbReference>
<gene>
    <name evidence="2" type="ORF">MSZNOR_0945</name>
</gene>
<evidence type="ECO:0000313" key="3">
    <source>
        <dbReference type="Proteomes" id="UP001162030"/>
    </source>
</evidence>
<dbReference type="Proteomes" id="UP001162030">
    <property type="component" value="Chromosome"/>
</dbReference>
<dbReference type="Pfam" id="PF01850">
    <property type="entry name" value="PIN"/>
    <property type="match status" value="1"/>
</dbReference>
<dbReference type="Gene3D" id="3.40.50.1010">
    <property type="entry name" value="5'-nuclease"/>
    <property type="match status" value="1"/>
</dbReference>
<proteinExistence type="predicted"/>
<evidence type="ECO:0000313" key="2">
    <source>
        <dbReference type="EMBL" id="CAI8766585.1"/>
    </source>
</evidence>
<reference evidence="2 3" key="1">
    <citation type="submission" date="2023-03" db="EMBL/GenBank/DDBJ databases">
        <authorList>
            <person name="Pearce D."/>
        </authorList>
    </citation>
    <scope>NUCLEOTIDE SEQUENCE [LARGE SCALE GENOMIC DNA]</scope>
    <source>
        <strain evidence="2">Msz</strain>
    </source>
</reference>
<protein>
    <submittedName>
        <fullName evidence="2">Type II toxin-antitoxin system VapC family toxin</fullName>
    </submittedName>
</protein>
<dbReference type="PANTHER" id="PTHR36173">
    <property type="entry name" value="RIBONUCLEASE VAPC16-RELATED"/>
    <property type="match status" value="1"/>
</dbReference>
<sequence>MNLLLDTHLILWAAGDPDRLSEEARRLLLDTANELYYSAASLWEITIKQTLGRPDCKVDVHRLWRMLPLSGYRELPVTGEHAIAIETLPLLHKDPFDRLLLAQARVESLTLLTADRQLAGYGAPVRLI</sequence>
<dbReference type="PANTHER" id="PTHR36173:SF2">
    <property type="entry name" value="RIBONUCLEASE VAPC16"/>
    <property type="match status" value="1"/>
</dbReference>
<dbReference type="InterPro" id="IPR041705">
    <property type="entry name" value="PIN_Sll0205"/>
</dbReference>
<feature type="domain" description="PIN" evidence="1">
    <location>
        <begin position="4"/>
        <end position="119"/>
    </location>
</feature>
<accession>A0ABN8WYV3</accession>
<dbReference type="InterPro" id="IPR029060">
    <property type="entry name" value="PIN-like_dom_sf"/>
</dbReference>
<dbReference type="CDD" id="cd09872">
    <property type="entry name" value="PIN_Sll0205-like"/>
    <property type="match status" value="1"/>
</dbReference>
<dbReference type="EMBL" id="OX458333">
    <property type="protein sequence ID" value="CAI8766585.1"/>
    <property type="molecule type" value="Genomic_DNA"/>
</dbReference>
<keyword evidence="3" id="KW-1185">Reference proteome</keyword>